<dbReference type="PANTHER" id="PTHR43760">
    <property type="entry name" value="ENDORIBONUCLEASE-RELATED"/>
    <property type="match status" value="1"/>
</dbReference>
<dbReference type="EMBL" id="LMAR01000007">
    <property type="protein sequence ID" value="KQK32072.1"/>
    <property type="molecule type" value="Genomic_DNA"/>
</dbReference>
<dbReference type="RefSeq" id="WP_055726627.1">
    <property type="nucleotide sequence ID" value="NZ_FUYX01000006.1"/>
</dbReference>
<dbReference type="OrthoDB" id="9806350at2"/>
<dbReference type="InterPro" id="IPR035959">
    <property type="entry name" value="RutC-like_sf"/>
</dbReference>
<dbReference type="Pfam" id="PF14588">
    <property type="entry name" value="YjgF_endoribonc"/>
    <property type="match status" value="1"/>
</dbReference>
<evidence type="ECO:0000313" key="2">
    <source>
        <dbReference type="EMBL" id="KQK32072.1"/>
    </source>
</evidence>
<dbReference type="InterPro" id="IPR013813">
    <property type="entry name" value="Endoribo_LPSP/chorism_mut-like"/>
</dbReference>
<evidence type="ECO:0000259" key="1">
    <source>
        <dbReference type="Pfam" id="PF14588"/>
    </source>
</evidence>
<organism evidence="2 4">
    <name type="scientific">Bosea thiooxidans</name>
    <dbReference type="NCBI Taxonomy" id="53254"/>
    <lineage>
        <taxon>Bacteria</taxon>
        <taxon>Pseudomonadati</taxon>
        <taxon>Pseudomonadota</taxon>
        <taxon>Alphaproteobacteria</taxon>
        <taxon>Hyphomicrobiales</taxon>
        <taxon>Boseaceae</taxon>
        <taxon>Bosea</taxon>
    </lineage>
</organism>
<gene>
    <name evidence="2" type="ORF">ARD30_07935</name>
    <name evidence="3" type="ORF">SAMN05660750_02700</name>
</gene>
<dbReference type="Proteomes" id="UP000051562">
    <property type="component" value="Unassembled WGS sequence"/>
</dbReference>
<keyword evidence="4" id="KW-1185">Reference proteome</keyword>
<evidence type="ECO:0000313" key="4">
    <source>
        <dbReference type="Proteomes" id="UP000051562"/>
    </source>
</evidence>
<accession>A0A0Q3IAU4</accession>
<dbReference type="PANTHER" id="PTHR43760:SF1">
    <property type="entry name" value="ENDORIBONUCLEASE L-PSP_CHORISMATE MUTASE-LIKE DOMAIN-CONTAINING PROTEIN"/>
    <property type="match status" value="1"/>
</dbReference>
<dbReference type="Proteomes" id="UP000190130">
    <property type="component" value="Unassembled WGS sequence"/>
</dbReference>
<dbReference type="STRING" id="53254.SAMN05660750_02700"/>
<feature type="domain" description="Endoribonuclease L-PSP/chorismate mutase-like" evidence="1">
    <location>
        <begin position="8"/>
        <end position="150"/>
    </location>
</feature>
<reference evidence="2 4" key="1">
    <citation type="submission" date="2015-10" db="EMBL/GenBank/DDBJ databases">
        <title>Draft genome of Bosea thiooxidans.</title>
        <authorList>
            <person name="Wang X."/>
        </authorList>
    </citation>
    <scope>NUCLEOTIDE SEQUENCE [LARGE SCALE GENOMIC DNA]</scope>
    <source>
        <strain evidence="2 4">CGMCC 9174</strain>
    </source>
</reference>
<evidence type="ECO:0000313" key="3">
    <source>
        <dbReference type="EMBL" id="SKB85731.1"/>
    </source>
</evidence>
<reference evidence="3 5" key="2">
    <citation type="submission" date="2017-02" db="EMBL/GenBank/DDBJ databases">
        <authorList>
            <person name="Peterson S.W."/>
        </authorList>
    </citation>
    <scope>NUCLEOTIDE SEQUENCE [LARGE SCALE GENOMIC DNA]</scope>
    <source>
        <strain evidence="3 5">DSM 9653</strain>
    </source>
</reference>
<evidence type="ECO:0000313" key="5">
    <source>
        <dbReference type="Proteomes" id="UP000190130"/>
    </source>
</evidence>
<name>A0A0Q3IAU4_9HYPH</name>
<dbReference type="CDD" id="cd02199">
    <property type="entry name" value="YjgF_YER057c_UK114_like_1"/>
    <property type="match status" value="1"/>
</dbReference>
<sequence length="159" mass="16721">MTTATSIEARLAELNVKLPDVSESKGKYISYSITGNLLYISGQLCVGPDGKIPEAYRGKLGSKITEADGYAAARLCLLQVLSHARLALGSLDRITKCVRLGGFVNAEPDFVAPGAAMNGASDMIVEIMGESGRHSRTTIGVATLPLGACIEVEGLFAFE</sequence>
<dbReference type="Gene3D" id="3.30.1330.40">
    <property type="entry name" value="RutC-like"/>
    <property type="match status" value="1"/>
</dbReference>
<protein>
    <submittedName>
        <fullName evidence="3">Enamine deaminase RidA, house cleaning of reactive enamine intermediates, YjgF/YER057c/UK114 family</fullName>
    </submittedName>
</protein>
<proteinExistence type="predicted"/>
<dbReference type="AlphaFoldDB" id="A0A0Q3IAU4"/>
<dbReference type="SUPFAM" id="SSF55298">
    <property type="entry name" value="YjgF-like"/>
    <property type="match status" value="1"/>
</dbReference>
<dbReference type="EMBL" id="FUYX01000006">
    <property type="protein sequence ID" value="SKB85731.1"/>
    <property type="molecule type" value="Genomic_DNA"/>
</dbReference>